<evidence type="ECO:0000313" key="3">
    <source>
        <dbReference type="EMBL" id="VYU74448.1"/>
    </source>
</evidence>
<dbReference type="AlphaFoldDB" id="A0A6N3HD62"/>
<evidence type="ECO:0000256" key="2">
    <source>
        <dbReference type="SAM" id="Phobius"/>
    </source>
</evidence>
<accession>A0A6N3HD62</accession>
<keyword evidence="2" id="KW-0472">Membrane</keyword>
<evidence type="ECO:0000256" key="1">
    <source>
        <dbReference type="SAM" id="MobiDB-lite"/>
    </source>
</evidence>
<dbReference type="EMBL" id="CACRTR010000023">
    <property type="protein sequence ID" value="VYU74448.1"/>
    <property type="molecule type" value="Genomic_DNA"/>
</dbReference>
<protein>
    <submittedName>
        <fullName evidence="3">Uncharacterized protein</fullName>
    </submittedName>
</protein>
<name>A0A6N3HD62_EUBLI</name>
<organism evidence="3">
    <name type="scientific">Eubacterium limosum</name>
    <dbReference type="NCBI Taxonomy" id="1736"/>
    <lineage>
        <taxon>Bacteria</taxon>
        <taxon>Bacillati</taxon>
        <taxon>Bacillota</taxon>
        <taxon>Clostridia</taxon>
        <taxon>Eubacteriales</taxon>
        <taxon>Eubacteriaceae</taxon>
        <taxon>Eubacterium</taxon>
    </lineage>
</organism>
<feature type="transmembrane region" description="Helical" evidence="2">
    <location>
        <begin position="6"/>
        <end position="27"/>
    </location>
</feature>
<keyword evidence="2" id="KW-0812">Transmembrane</keyword>
<feature type="region of interest" description="Disordered" evidence="1">
    <location>
        <begin position="79"/>
        <end position="99"/>
    </location>
</feature>
<proteinExistence type="predicted"/>
<gene>
    <name evidence="3" type="ORF">ELLFYP34_01143</name>
</gene>
<dbReference type="RefSeq" id="WP_133966734.1">
    <property type="nucleotide sequence ID" value="NZ_LR215983.1"/>
</dbReference>
<keyword evidence="2" id="KW-1133">Transmembrane helix</keyword>
<reference evidence="3" key="1">
    <citation type="submission" date="2019-11" db="EMBL/GenBank/DDBJ databases">
        <authorList>
            <person name="Feng L."/>
        </authorList>
    </citation>
    <scope>NUCLEOTIDE SEQUENCE</scope>
    <source>
        <strain evidence="3">ElimosumLFYP34</strain>
    </source>
</reference>
<sequence>MNEVIYYVSFAIGFMLLLALIVLYFVLDIRDIARRRMAKGKKIPDLLKNADKPLFQPKKEEGLMDTVILDDPESEENKILQETTILDESEENNKYDYSN</sequence>